<proteinExistence type="predicted"/>
<evidence type="ECO:0000313" key="1">
    <source>
        <dbReference type="EMBL" id="MBB5637746.1"/>
    </source>
</evidence>
<name>A0A7W9E071_9SPHI</name>
<organism evidence="1 2">
    <name type="scientific">Pedobacter cryoconitis</name>
    <dbReference type="NCBI Taxonomy" id="188932"/>
    <lineage>
        <taxon>Bacteria</taxon>
        <taxon>Pseudomonadati</taxon>
        <taxon>Bacteroidota</taxon>
        <taxon>Sphingobacteriia</taxon>
        <taxon>Sphingobacteriales</taxon>
        <taxon>Sphingobacteriaceae</taxon>
        <taxon>Pedobacter</taxon>
    </lineage>
</organism>
<dbReference type="Proteomes" id="UP000537204">
    <property type="component" value="Unassembled WGS sequence"/>
</dbReference>
<gene>
    <name evidence="1" type="ORF">HDE68_003671</name>
</gene>
<dbReference type="EMBL" id="JACHCE010000006">
    <property type="protein sequence ID" value="MBB5637746.1"/>
    <property type="molecule type" value="Genomic_DNA"/>
</dbReference>
<evidence type="ECO:0000313" key="2">
    <source>
        <dbReference type="Proteomes" id="UP000537204"/>
    </source>
</evidence>
<accession>A0A7W9E071</accession>
<dbReference type="AlphaFoldDB" id="A0A7W9E071"/>
<protein>
    <submittedName>
        <fullName evidence="1">Uncharacterized protein</fullName>
    </submittedName>
</protein>
<reference evidence="1 2" key="1">
    <citation type="submission" date="2020-08" db="EMBL/GenBank/DDBJ databases">
        <title>Genomic Encyclopedia of Type Strains, Phase IV (KMG-V): Genome sequencing to study the core and pangenomes of soil and plant-associated prokaryotes.</title>
        <authorList>
            <person name="Whitman W."/>
        </authorList>
    </citation>
    <scope>NUCLEOTIDE SEQUENCE [LARGE SCALE GENOMIC DNA]</scope>
    <source>
        <strain evidence="1 2">S3M1</strain>
    </source>
</reference>
<comment type="caution">
    <text evidence="1">The sequence shown here is derived from an EMBL/GenBank/DDBJ whole genome shotgun (WGS) entry which is preliminary data.</text>
</comment>
<sequence length="90" mass="10797">MTIVLHNHHTGVLPSIDCYYPNRWFKATISIHRFISKKLRLEKISRQNHSSFDKVTRNELNKDVNTLFNHFSFTCLKQLRAHFLEDKKLE</sequence>